<proteinExistence type="predicted"/>
<dbReference type="PROSITE" id="PS50943">
    <property type="entry name" value="HTH_CROC1"/>
    <property type="match status" value="1"/>
</dbReference>
<dbReference type="Gene3D" id="1.10.260.40">
    <property type="entry name" value="lambda repressor-like DNA-binding domains"/>
    <property type="match status" value="1"/>
</dbReference>
<accession>A0A926NER2</accession>
<dbReference type="SUPFAM" id="SSF47413">
    <property type="entry name" value="lambda repressor-like DNA-binding domains"/>
    <property type="match status" value="1"/>
</dbReference>
<dbReference type="EMBL" id="JACXAI010000002">
    <property type="protein sequence ID" value="MBD1379123.1"/>
    <property type="molecule type" value="Genomic_DNA"/>
</dbReference>
<organism evidence="2 3">
    <name type="scientific">Metabacillus arenae</name>
    <dbReference type="NCBI Taxonomy" id="2771434"/>
    <lineage>
        <taxon>Bacteria</taxon>
        <taxon>Bacillati</taxon>
        <taxon>Bacillota</taxon>
        <taxon>Bacilli</taxon>
        <taxon>Bacillales</taxon>
        <taxon>Bacillaceae</taxon>
        <taxon>Metabacillus</taxon>
    </lineage>
</organism>
<keyword evidence="3" id="KW-1185">Reference proteome</keyword>
<evidence type="ECO:0000313" key="2">
    <source>
        <dbReference type="EMBL" id="MBD1379123.1"/>
    </source>
</evidence>
<evidence type="ECO:0000313" key="3">
    <source>
        <dbReference type="Proteomes" id="UP000626844"/>
    </source>
</evidence>
<name>A0A926NER2_9BACI</name>
<protein>
    <submittedName>
        <fullName evidence="2">Helix-turn-helix transcriptional regulator</fullName>
    </submittedName>
</protein>
<feature type="domain" description="HTH cro/C1-type" evidence="1">
    <location>
        <begin position="10"/>
        <end position="64"/>
    </location>
</feature>
<dbReference type="AlphaFoldDB" id="A0A926NER2"/>
<dbReference type="Proteomes" id="UP000626844">
    <property type="component" value="Unassembled WGS sequence"/>
</dbReference>
<dbReference type="InterPro" id="IPR010982">
    <property type="entry name" value="Lambda_DNA-bd_dom_sf"/>
</dbReference>
<evidence type="ECO:0000259" key="1">
    <source>
        <dbReference type="PROSITE" id="PS50943"/>
    </source>
</evidence>
<dbReference type="GO" id="GO:0003677">
    <property type="term" value="F:DNA binding"/>
    <property type="evidence" value="ECO:0007669"/>
    <property type="project" value="InterPro"/>
</dbReference>
<dbReference type="Pfam" id="PF13443">
    <property type="entry name" value="HTH_26"/>
    <property type="match status" value="1"/>
</dbReference>
<dbReference type="CDD" id="cd00093">
    <property type="entry name" value="HTH_XRE"/>
    <property type="match status" value="1"/>
</dbReference>
<sequence length="71" mass="8331">MRIEIGQCLLEDLIHRKGMTQQQLADMTGISKSQISEYRRNKRKMSLHNAMLIAVALNCHIDDLYEWKVSR</sequence>
<comment type="caution">
    <text evidence="2">The sequence shown here is derived from an EMBL/GenBank/DDBJ whole genome shotgun (WGS) entry which is preliminary data.</text>
</comment>
<reference evidence="2" key="1">
    <citation type="submission" date="2020-09" db="EMBL/GenBank/DDBJ databases">
        <title>A novel bacterium of genus Bacillus, isolated from South China Sea.</title>
        <authorList>
            <person name="Huang H."/>
            <person name="Mo K."/>
            <person name="Hu Y."/>
        </authorList>
    </citation>
    <scope>NUCLEOTIDE SEQUENCE</scope>
    <source>
        <strain evidence="2">IB182487</strain>
    </source>
</reference>
<dbReference type="SMART" id="SM00530">
    <property type="entry name" value="HTH_XRE"/>
    <property type="match status" value="1"/>
</dbReference>
<dbReference type="InterPro" id="IPR001387">
    <property type="entry name" value="Cro/C1-type_HTH"/>
</dbReference>
<gene>
    <name evidence="2" type="ORF">IC621_02670</name>
</gene>